<dbReference type="SMART" id="SM01040">
    <property type="entry name" value="Bro-N"/>
    <property type="match status" value="1"/>
</dbReference>
<sequence>MIQETLKLIKKFGLKIKDGMIDFKDFIEKIAKPKAEQMYFTRNKEKIKINNIWYITEKKIWELIINGNTQNINKIKKDFNTKEVIDELFIDKEEVKSSESQNLIFLNYENRDFTILRTIDNKLYFKGIDIALSLEYKDCSTALLSVNPRYKFSFKELSQKSNLSEKDKFIAGKTTYLNISGALELIMRSKNKNAVKMQEWVLEDVLPTIFRTGKYEVFNDNAPILYKSIHELNNRKSFYIIRIDKNVNYFKFGITINMGRRIGDHRKVFPNAEIVHLIYHTDIAYLNKLECNFKRLLKQYQQNVYFNNATNKFLTEEELIKDKMIEYDNFAGYGTEFFKTDKDNTFENIKLHLNSVIEKVNDTWNNSKYVTDPEVNKKITSLSNDFNNFKGDIDTMKGDIDTVKGDIDTMKEMMMILLKTQNIDTSLLSFNKPIEETNKEQIKEDIIEPEEEIINKCIDCGTKVNGIDSRCIECSNIQQKLNYKKKKSNKVIIDLSTKNTIKKQESINIKSCNVTNLKNHKKVEKKCLDCDKLIRNKSERCEKCYNVWLVQHNRKTRSKPKNVCPDCNKQITRTSKKCDPCYKKQLFLENIKNRPKYSVLIKEVRNLGYTTTGKKYNVSDKSIKKWITKYENYKLLD</sequence>
<evidence type="ECO:0000313" key="2">
    <source>
        <dbReference type="EMBL" id="QHS77370.1"/>
    </source>
</evidence>
<name>A0A6C0AD22_9ZZZZ</name>
<accession>A0A6C0AD22</accession>
<dbReference type="AlphaFoldDB" id="A0A6C0AD22"/>
<feature type="domain" description="Bro-N" evidence="1">
    <location>
        <begin position="92"/>
        <end position="213"/>
    </location>
</feature>
<proteinExistence type="predicted"/>
<dbReference type="InterPro" id="IPR003497">
    <property type="entry name" value="BRO_N_domain"/>
</dbReference>
<evidence type="ECO:0000259" key="1">
    <source>
        <dbReference type="PROSITE" id="PS51750"/>
    </source>
</evidence>
<dbReference type="Pfam" id="PF02498">
    <property type="entry name" value="Bro-N"/>
    <property type="match status" value="1"/>
</dbReference>
<organism evidence="2">
    <name type="scientific">viral metagenome</name>
    <dbReference type="NCBI Taxonomy" id="1070528"/>
    <lineage>
        <taxon>unclassified sequences</taxon>
        <taxon>metagenomes</taxon>
        <taxon>organismal metagenomes</taxon>
    </lineage>
</organism>
<dbReference type="EMBL" id="MN740545">
    <property type="protein sequence ID" value="QHS77370.1"/>
    <property type="molecule type" value="Genomic_DNA"/>
</dbReference>
<dbReference type="Gene3D" id="1.20.5.190">
    <property type="match status" value="1"/>
</dbReference>
<reference evidence="2" key="1">
    <citation type="journal article" date="2020" name="Nature">
        <title>Giant virus diversity and host interactions through global metagenomics.</title>
        <authorList>
            <person name="Schulz F."/>
            <person name="Roux S."/>
            <person name="Paez-Espino D."/>
            <person name="Jungbluth S."/>
            <person name="Walsh D.A."/>
            <person name="Denef V.J."/>
            <person name="McMahon K.D."/>
            <person name="Konstantinidis K.T."/>
            <person name="Eloe-Fadrosh E.A."/>
            <person name="Kyrpides N.C."/>
            <person name="Woyke T."/>
        </authorList>
    </citation>
    <scope>NUCLEOTIDE SEQUENCE</scope>
    <source>
        <strain evidence="2">GVMAG-S-1004661-13</strain>
    </source>
</reference>
<protein>
    <recommendedName>
        <fullName evidence="1">Bro-N domain-containing protein</fullName>
    </recommendedName>
</protein>
<dbReference type="PROSITE" id="PS51750">
    <property type="entry name" value="BRO_N"/>
    <property type="match status" value="1"/>
</dbReference>